<keyword evidence="2" id="KW-1185">Reference proteome</keyword>
<evidence type="ECO:0000313" key="2">
    <source>
        <dbReference type="Proteomes" id="UP000054564"/>
    </source>
</evidence>
<dbReference type="Proteomes" id="UP000054564">
    <property type="component" value="Unassembled WGS sequence"/>
</dbReference>
<sequence>MPEPGQGYQFKTKDQRMMKAICSFNLFYMGQNTKVPGLEGKRKAQNPIDVDEKTQIKKSWKNQYSVASHDILIMWPSQDGVI</sequence>
<name>A0A0L0VBF8_9BASI</name>
<organism evidence="1 2">
    <name type="scientific">Puccinia striiformis f. sp. tritici PST-78</name>
    <dbReference type="NCBI Taxonomy" id="1165861"/>
    <lineage>
        <taxon>Eukaryota</taxon>
        <taxon>Fungi</taxon>
        <taxon>Dikarya</taxon>
        <taxon>Basidiomycota</taxon>
        <taxon>Pucciniomycotina</taxon>
        <taxon>Pucciniomycetes</taxon>
        <taxon>Pucciniales</taxon>
        <taxon>Pucciniaceae</taxon>
        <taxon>Puccinia</taxon>
    </lineage>
</organism>
<proteinExistence type="predicted"/>
<evidence type="ECO:0000313" key="1">
    <source>
        <dbReference type="EMBL" id="KNE96647.1"/>
    </source>
</evidence>
<reference evidence="2" key="1">
    <citation type="submission" date="2014-03" db="EMBL/GenBank/DDBJ databases">
        <title>The Genome Sequence of Puccinia striiformis f. sp. tritici PST-78.</title>
        <authorList>
            <consortium name="The Broad Institute Genome Sequencing Platform"/>
            <person name="Cuomo C."/>
            <person name="Hulbert S."/>
            <person name="Chen X."/>
            <person name="Walker B."/>
            <person name="Young S.K."/>
            <person name="Zeng Q."/>
            <person name="Gargeya S."/>
            <person name="Fitzgerald M."/>
            <person name="Haas B."/>
            <person name="Abouelleil A."/>
            <person name="Alvarado L."/>
            <person name="Arachchi H.M."/>
            <person name="Berlin A.M."/>
            <person name="Chapman S.B."/>
            <person name="Goldberg J."/>
            <person name="Griggs A."/>
            <person name="Gujja S."/>
            <person name="Hansen M."/>
            <person name="Howarth C."/>
            <person name="Imamovic A."/>
            <person name="Larimer J."/>
            <person name="McCowan C."/>
            <person name="Montmayeur A."/>
            <person name="Murphy C."/>
            <person name="Neiman D."/>
            <person name="Pearson M."/>
            <person name="Priest M."/>
            <person name="Roberts A."/>
            <person name="Saif S."/>
            <person name="Shea T."/>
            <person name="Sisk P."/>
            <person name="Sykes S."/>
            <person name="Wortman J."/>
            <person name="Nusbaum C."/>
            <person name="Birren B."/>
        </authorList>
    </citation>
    <scope>NUCLEOTIDE SEQUENCE [LARGE SCALE GENOMIC DNA]</scope>
    <source>
        <strain evidence="2">race PST-78</strain>
    </source>
</reference>
<protein>
    <submittedName>
        <fullName evidence="1">Uncharacterized protein</fullName>
    </submittedName>
</protein>
<comment type="caution">
    <text evidence="1">The sequence shown here is derived from an EMBL/GenBank/DDBJ whole genome shotgun (WGS) entry which is preliminary data.</text>
</comment>
<accession>A0A0L0VBF8</accession>
<dbReference type="AlphaFoldDB" id="A0A0L0VBF8"/>
<dbReference type="EMBL" id="AJIL01000079">
    <property type="protein sequence ID" value="KNE96647.1"/>
    <property type="molecule type" value="Genomic_DNA"/>
</dbReference>
<gene>
    <name evidence="1" type="ORF">PSTG_10054</name>
</gene>